<evidence type="ECO:0000256" key="5">
    <source>
        <dbReference type="PROSITE-ProRule" id="PRU01240"/>
    </source>
</evidence>
<dbReference type="Pfam" id="PF22148">
    <property type="entry name" value="Fervidolysin_NPro-like"/>
    <property type="match status" value="1"/>
</dbReference>
<evidence type="ECO:0000259" key="9">
    <source>
        <dbReference type="Pfam" id="PF22148"/>
    </source>
</evidence>
<dbReference type="PRINTS" id="PR00723">
    <property type="entry name" value="SUBTILISIN"/>
</dbReference>
<keyword evidence="11" id="KW-1185">Reference proteome</keyword>
<accession>A0ABV8MU77</accession>
<dbReference type="RefSeq" id="WP_378168410.1">
    <property type="nucleotide sequence ID" value="NZ_JBHSBU010000002.1"/>
</dbReference>
<dbReference type="InterPro" id="IPR015500">
    <property type="entry name" value="Peptidase_S8_subtilisin-rel"/>
</dbReference>
<dbReference type="InterPro" id="IPR054399">
    <property type="entry name" value="Fervidolysin-like_N_prodom"/>
</dbReference>
<keyword evidence="2 5" id="KW-0645">Protease</keyword>
<evidence type="ECO:0000259" key="8">
    <source>
        <dbReference type="Pfam" id="PF00082"/>
    </source>
</evidence>
<dbReference type="PROSITE" id="PS00136">
    <property type="entry name" value="SUBTILASE_ASP"/>
    <property type="match status" value="1"/>
</dbReference>
<feature type="domain" description="Peptidase S8/S53" evidence="8">
    <location>
        <begin position="130"/>
        <end position="359"/>
    </location>
</feature>
<gene>
    <name evidence="10" type="ORF">ACFOW7_21085</name>
</gene>
<feature type="active site" description="Charge relay system" evidence="5">
    <location>
        <position position="139"/>
    </location>
</feature>
<evidence type="ECO:0000256" key="3">
    <source>
        <dbReference type="ARBA" id="ARBA00022801"/>
    </source>
</evidence>
<dbReference type="InterPro" id="IPR050131">
    <property type="entry name" value="Peptidase_S8_subtilisin-like"/>
</dbReference>
<dbReference type="InterPro" id="IPR036852">
    <property type="entry name" value="Peptidase_S8/S53_dom_sf"/>
</dbReference>
<keyword evidence="3 5" id="KW-0378">Hydrolase</keyword>
<evidence type="ECO:0000256" key="6">
    <source>
        <dbReference type="RuleBase" id="RU003355"/>
    </source>
</evidence>
<evidence type="ECO:0000313" key="11">
    <source>
        <dbReference type="Proteomes" id="UP001595791"/>
    </source>
</evidence>
<reference evidence="11" key="1">
    <citation type="journal article" date="2019" name="Int. J. Syst. Evol. Microbiol.">
        <title>The Global Catalogue of Microorganisms (GCM) 10K type strain sequencing project: providing services to taxonomists for standard genome sequencing and annotation.</title>
        <authorList>
            <consortium name="The Broad Institute Genomics Platform"/>
            <consortium name="The Broad Institute Genome Sequencing Center for Infectious Disease"/>
            <person name="Wu L."/>
            <person name="Ma J."/>
        </authorList>
    </citation>
    <scope>NUCLEOTIDE SEQUENCE [LARGE SCALE GENOMIC DNA]</scope>
    <source>
        <strain evidence="11">LMG 29894</strain>
    </source>
</reference>
<evidence type="ECO:0000256" key="1">
    <source>
        <dbReference type="ARBA" id="ARBA00011073"/>
    </source>
</evidence>
<evidence type="ECO:0000256" key="2">
    <source>
        <dbReference type="ARBA" id="ARBA00022670"/>
    </source>
</evidence>
<feature type="chain" id="PRO_5046288149" evidence="7">
    <location>
        <begin position="19"/>
        <end position="505"/>
    </location>
</feature>
<dbReference type="Proteomes" id="UP001595791">
    <property type="component" value="Unassembled WGS sequence"/>
</dbReference>
<dbReference type="Gene3D" id="3.40.50.200">
    <property type="entry name" value="Peptidase S8/S53 domain"/>
    <property type="match status" value="1"/>
</dbReference>
<dbReference type="InterPro" id="IPR000209">
    <property type="entry name" value="Peptidase_S8/S53_dom"/>
</dbReference>
<feature type="active site" description="Charge relay system" evidence="5">
    <location>
        <position position="328"/>
    </location>
</feature>
<comment type="similarity">
    <text evidence="1 5 6">Belongs to the peptidase S8 family.</text>
</comment>
<dbReference type="Pfam" id="PF00082">
    <property type="entry name" value="Peptidase_S8"/>
    <property type="match status" value="1"/>
</dbReference>
<dbReference type="SUPFAM" id="SSF52743">
    <property type="entry name" value="Subtilisin-like"/>
    <property type="match status" value="1"/>
</dbReference>
<dbReference type="PANTHER" id="PTHR43806">
    <property type="entry name" value="PEPTIDASE S8"/>
    <property type="match status" value="1"/>
</dbReference>
<evidence type="ECO:0000256" key="4">
    <source>
        <dbReference type="ARBA" id="ARBA00022825"/>
    </source>
</evidence>
<dbReference type="PROSITE" id="PS51892">
    <property type="entry name" value="SUBTILASE"/>
    <property type="match status" value="1"/>
</dbReference>
<dbReference type="PROSITE" id="PS00138">
    <property type="entry name" value="SUBTILASE_SER"/>
    <property type="match status" value="1"/>
</dbReference>
<comment type="caution">
    <text evidence="10">The sequence shown here is derived from an EMBL/GenBank/DDBJ whole genome shotgun (WGS) entry which is preliminary data.</text>
</comment>
<proteinExistence type="inferred from homology"/>
<name>A0ABV8MU77_9NEIS</name>
<protein>
    <submittedName>
        <fullName evidence="10">S8 family serine peptidase</fullName>
    </submittedName>
</protein>
<feature type="domain" description="Fervidolysin-like N-terminal prodomain" evidence="9">
    <location>
        <begin position="19"/>
        <end position="90"/>
    </location>
</feature>
<keyword evidence="4 5" id="KW-0720">Serine protease</keyword>
<feature type="signal peptide" evidence="7">
    <location>
        <begin position="1"/>
        <end position="18"/>
    </location>
</feature>
<dbReference type="InterPro" id="IPR023827">
    <property type="entry name" value="Peptidase_S8_Asp-AS"/>
</dbReference>
<evidence type="ECO:0000256" key="7">
    <source>
        <dbReference type="SAM" id="SignalP"/>
    </source>
</evidence>
<sequence length="505" mass="52819">MKFGPAAVAALWWITAQAATGLVPDEILVKYRDGGSFAGAAGRSIGHGVRVESVGLSATARSSKRARNDALQRRLATLRADPRVEYAEPNWYGQFAALPTPVTAPNDPKFSSQDWLDKVGARQAWAIAEGRGVTVAVVDSGVDMSHPDLRDNLLPGFDFGDNDGDPQDQHGHGTRVAAVVAALRDNALGGSGLAAKAKVLPVKINPNSSGTFTSAAVAESIYYAVQKGARVINLSLEIDNDTETVKNAVDHAVAAGVIVVAAAGNQGIEVSFPATLSNVIAVASSTADDAIAMHSRNGPEVAIAAPGENIRSAKLGGGFDDVGQSGTSFAAPAVSAAVAALVEVEPRFDRAHIVARLNATGQPLIGETRYKRLDIGRLLLDQLPELRPRSTVLNAATDSLQVDFRLPQHMGPVDLYATVLTPFGEFALTADGGWRDVARQGYRPLLSGYASPAEQTGILFGSGGLFPALRLAGLPAGAYRWRIAQVDASRGALIGPVVESPFTLK</sequence>
<organism evidence="10 11">
    <name type="scientific">Chitinimonas lacunae</name>
    <dbReference type="NCBI Taxonomy" id="1963018"/>
    <lineage>
        <taxon>Bacteria</taxon>
        <taxon>Pseudomonadati</taxon>
        <taxon>Pseudomonadota</taxon>
        <taxon>Betaproteobacteria</taxon>
        <taxon>Neisseriales</taxon>
        <taxon>Chitinibacteraceae</taxon>
        <taxon>Chitinimonas</taxon>
    </lineage>
</organism>
<evidence type="ECO:0000313" key="10">
    <source>
        <dbReference type="EMBL" id="MFC4161837.1"/>
    </source>
</evidence>
<feature type="active site" description="Charge relay system" evidence="5">
    <location>
        <position position="172"/>
    </location>
</feature>
<dbReference type="EMBL" id="JBHSBU010000002">
    <property type="protein sequence ID" value="MFC4161837.1"/>
    <property type="molecule type" value="Genomic_DNA"/>
</dbReference>
<dbReference type="PANTHER" id="PTHR43806:SF11">
    <property type="entry name" value="CEREVISIN-RELATED"/>
    <property type="match status" value="1"/>
</dbReference>
<dbReference type="InterPro" id="IPR023828">
    <property type="entry name" value="Peptidase_S8_Ser-AS"/>
</dbReference>
<keyword evidence="7" id="KW-0732">Signal</keyword>